<name>A0ACD4UHI7_9CAUD</name>
<dbReference type="Proteomes" id="UP001654554">
    <property type="component" value="Segment"/>
</dbReference>
<reference evidence="1" key="1">
    <citation type="submission" date="2023-06" db="EMBL/GenBank/DDBJ databases">
        <authorList>
            <person name="Byrum C.A."/>
            <person name="Fullante V.A."/>
            <person name="Ghosh G."/>
            <person name="Ivey A.L."/>
            <person name="Joby C.P."/>
            <person name="Johnson E."/>
            <person name="Kamil H.A."/>
            <person name="Martinez L."/>
            <person name="Tutelo G.A."/>
            <person name="Wilson D."/>
            <person name="Ziegler A.J."/>
            <person name="Garlena R.A."/>
            <person name="Russell D.A."/>
            <person name="Jacobs-Sera D."/>
            <person name="Hatfull G.F."/>
        </authorList>
    </citation>
    <scope>NUCLEOTIDE SEQUENCE</scope>
</reference>
<evidence type="ECO:0000313" key="1">
    <source>
        <dbReference type="EMBL" id="WKW87081.1"/>
    </source>
</evidence>
<proteinExistence type="predicted"/>
<sequence>MRKSVAALSVAALAGGLALVAPLAASATQYGEPKCYGTETHTTYAVEAYVETAPAQPDTLAPRFDYSETRATGHFEATEDGLHIWTEGSTSTDKVALYRSVSVPLSGVTSASVSYTATTGITPGSQVVVDINGDGVGDGILVNEPVYGDVAWLSNSASAAFKAGAPHVGGGYGSENYGTLSEWGTAFPDATVVAVGFSLGSGVLGDGVVHAVNVGGVAYTFTQTVPGAPATYGWVATGETGHALTLPADTETTRYVATGTKVVKVEVECVYPPVVTPTIIGQITDPTCDKDGAFVLPEGIENAENHNPEDGLYGFEGDGFHLYVRTDAETFGGPGTYTWEAYGIGAKGNEAYPIGTSVGGKVDKYGNPKAGGKVSGEFVVEPATGDCPVPTPTPTDTATPAPIVPASTTTTGALAQTGLDSGQTLWALIAAAGAVAVGGLLTMLGLRRRQVRAQR</sequence>
<accession>A0ACD4UHI7</accession>
<evidence type="ECO:0000313" key="2">
    <source>
        <dbReference type="Proteomes" id="UP001654554"/>
    </source>
</evidence>
<protein>
    <submittedName>
        <fullName evidence="1">Membrane protein</fullName>
    </submittedName>
</protein>
<keyword evidence="2" id="KW-1185">Reference proteome</keyword>
<gene>
    <name evidence="1" type="primary">44</name>
    <name evidence="1" type="ORF">SEA_NICOLE72_44</name>
</gene>
<dbReference type="EMBL" id="OR159674">
    <property type="protein sequence ID" value="WKW87081.1"/>
    <property type="molecule type" value="Genomic_DNA"/>
</dbReference>
<organism evidence="1 2">
    <name type="scientific">Microbacterium phage Nicole72</name>
    <dbReference type="NCBI Taxonomy" id="3062838"/>
    <lineage>
        <taxon>Viruses</taxon>
        <taxon>Duplodnaviria</taxon>
        <taxon>Heunggongvirae</taxon>
        <taxon>Uroviricota</taxon>
        <taxon>Caudoviricetes</taxon>
        <taxon>Hodgkinviridae</taxon>
        <taxon>Meganvirus</taxon>
        <taxon>Meganvirus nichole72</taxon>
    </lineage>
</organism>